<evidence type="ECO:0000256" key="1">
    <source>
        <dbReference type="SAM" id="MobiDB-lite"/>
    </source>
</evidence>
<dbReference type="Pfam" id="PF07534">
    <property type="entry name" value="TLD"/>
    <property type="match status" value="1"/>
</dbReference>
<accession>K8EI64</accession>
<keyword evidence="4" id="KW-1185">Reference proteome</keyword>
<sequence length="284" mass="30767">MSSCRPTHNNNALPSKTPSSTLTRRRRHALMKRGGQKRTTSHSLTIRNGFLENILKAVTPKDAKEIQKEKEMKRVKLIEQSPKGCMKSAYQLLANTVIDGEELVLAYDATRDGWTASAFHERVDGKGPTLIFGKTAKNARFAAYNPLGYFSVEDYRDCPAAFLCVFKNEQSFLNGDASGMEILPNVGSPAIFDFGAQGPSFGPDGLRIPLGNAPANGSSYAGIGEATTSYGSSKKCISRLGSHYAGRSDGVTSVFAKGEKNETNLKELIALVSPSMERDGLYVS</sequence>
<dbReference type="GeneID" id="19014270"/>
<dbReference type="RefSeq" id="XP_007511721.1">
    <property type="nucleotide sequence ID" value="XM_007511659.1"/>
</dbReference>
<name>K8EI64_9CHLO</name>
<dbReference type="EMBL" id="FO082271">
    <property type="protein sequence ID" value="CCO17842.1"/>
    <property type="molecule type" value="Genomic_DNA"/>
</dbReference>
<dbReference type="Proteomes" id="UP000198341">
    <property type="component" value="Chromosome 8"/>
</dbReference>
<evidence type="ECO:0000259" key="2">
    <source>
        <dbReference type="Pfam" id="PF07534"/>
    </source>
</evidence>
<dbReference type="STRING" id="41875.K8EI64"/>
<dbReference type="OrthoDB" id="25620at2759"/>
<feature type="compositionally biased region" description="Polar residues" evidence="1">
    <location>
        <begin position="1"/>
        <end position="22"/>
    </location>
</feature>
<protein>
    <recommendedName>
        <fullName evidence="2">TLDc domain-containing protein</fullName>
    </recommendedName>
</protein>
<feature type="compositionally biased region" description="Basic residues" evidence="1">
    <location>
        <begin position="23"/>
        <end position="40"/>
    </location>
</feature>
<dbReference type="InterPro" id="IPR006571">
    <property type="entry name" value="TLDc_dom"/>
</dbReference>
<organism evidence="3 4">
    <name type="scientific">Bathycoccus prasinos</name>
    <dbReference type="NCBI Taxonomy" id="41875"/>
    <lineage>
        <taxon>Eukaryota</taxon>
        <taxon>Viridiplantae</taxon>
        <taxon>Chlorophyta</taxon>
        <taxon>Mamiellophyceae</taxon>
        <taxon>Mamiellales</taxon>
        <taxon>Bathycoccaceae</taxon>
        <taxon>Bathycoccus</taxon>
    </lineage>
</organism>
<evidence type="ECO:0000313" key="4">
    <source>
        <dbReference type="Proteomes" id="UP000198341"/>
    </source>
</evidence>
<feature type="domain" description="TLDc" evidence="2">
    <location>
        <begin position="98"/>
        <end position="219"/>
    </location>
</feature>
<dbReference type="AlphaFoldDB" id="K8EI64"/>
<gene>
    <name evidence="3" type="ORF">Bathy08g02910</name>
</gene>
<evidence type="ECO:0000313" key="3">
    <source>
        <dbReference type="EMBL" id="CCO17842.1"/>
    </source>
</evidence>
<reference evidence="3 4" key="1">
    <citation type="submission" date="2011-10" db="EMBL/GenBank/DDBJ databases">
        <authorList>
            <person name="Genoscope - CEA"/>
        </authorList>
    </citation>
    <scope>NUCLEOTIDE SEQUENCE [LARGE SCALE GENOMIC DNA]</scope>
    <source>
        <strain evidence="3 4">RCC 1105</strain>
    </source>
</reference>
<dbReference type="eggNOG" id="KOG4711">
    <property type="taxonomic scope" value="Eukaryota"/>
</dbReference>
<feature type="region of interest" description="Disordered" evidence="1">
    <location>
        <begin position="1"/>
        <end position="42"/>
    </location>
</feature>
<dbReference type="KEGG" id="bpg:Bathy08g02910"/>
<proteinExistence type="predicted"/>